<evidence type="ECO:0000313" key="1">
    <source>
        <dbReference type="EMBL" id="CAH7675982.1"/>
    </source>
</evidence>
<proteinExistence type="predicted"/>
<reference evidence="1" key="1">
    <citation type="submission" date="2022-06" db="EMBL/GenBank/DDBJ databases">
        <authorList>
            <consortium name="SYNGENTA / RWTH Aachen University"/>
        </authorList>
    </citation>
    <scope>NUCLEOTIDE SEQUENCE</scope>
</reference>
<gene>
    <name evidence="1" type="ORF">PPACK8108_LOCUS11077</name>
</gene>
<dbReference type="EMBL" id="CALTRL010002554">
    <property type="protein sequence ID" value="CAH7675982.1"/>
    <property type="molecule type" value="Genomic_DNA"/>
</dbReference>
<comment type="caution">
    <text evidence="1">The sequence shown here is derived from an EMBL/GenBank/DDBJ whole genome shotgun (WGS) entry which is preliminary data.</text>
</comment>
<keyword evidence="2" id="KW-1185">Reference proteome</keyword>
<organism evidence="1 2">
    <name type="scientific">Phakopsora pachyrhizi</name>
    <name type="common">Asian soybean rust disease fungus</name>
    <dbReference type="NCBI Taxonomy" id="170000"/>
    <lineage>
        <taxon>Eukaryota</taxon>
        <taxon>Fungi</taxon>
        <taxon>Dikarya</taxon>
        <taxon>Basidiomycota</taxon>
        <taxon>Pucciniomycotina</taxon>
        <taxon>Pucciniomycetes</taxon>
        <taxon>Pucciniales</taxon>
        <taxon>Phakopsoraceae</taxon>
        <taxon>Phakopsora</taxon>
    </lineage>
</organism>
<dbReference type="AlphaFoldDB" id="A0AAV0AZV5"/>
<protein>
    <submittedName>
        <fullName evidence="1">Uncharacterized protein</fullName>
    </submittedName>
</protein>
<evidence type="ECO:0000313" key="2">
    <source>
        <dbReference type="Proteomes" id="UP001153365"/>
    </source>
</evidence>
<name>A0AAV0AZV5_PHAPC</name>
<sequence length="91" mass="9477">MSLAESSVSSAVNLGGESASLTIERATGMINQEEDGGTKSLRAIDGGVDRSKDFFKPLSNHGGSDRLTTALSKKFTSGMGWLIGANEEGLQ</sequence>
<dbReference type="Proteomes" id="UP001153365">
    <property type="component" value="Unassembled WGS sequence"/>
</dbReference>
<accession>A0AAV0AZV5</accession>